<dbReference type="PANTHER" id="PTHR36151:SF3">
    <property type="entry name" value="ER-BOUND OXYGENASE MPAB_MPAB'_RUBBER OXYGENASE CATALYTIC DOMAIN-CONTAINING PROTEIN"/>
    <property type="match status" value="1"/>
</dbReference>
<name>A0ABM5UXK9_9BURK</name>
<feature type="domain" description="ER-bound oxygenase mpaB/mpaB'/Rubber oxygenase catalytic" evidence="1">
    <location>
        <begin position="41"/>
        <end position="267"/>
    </location>
</feature>
<keyword evidence="3" id="KW-1185">Reference proteome</keyword>
<keyword evidence="2" id="KW-0808">Transferase</keyword>
<evidence type="ECO:0000313" key="3">
    <source>
        <dbReference type="Proteomes" id="UP000063429"/>
    </source>
</evidence>
<dbReference type="EMBL" id="CP011409">
    <property type="protein sequence ID" value="AKZ62065.1"/>
    <property type="molecule type" value="Genomic_DNA"/>
</dbReference>
<proteinExistence type="predicted"/>
<dbReference type="Proteomes" id="UP000063429">
    <property type="component" value="Chromosome"/>
</dbReference>
<evidence type="ECO:0000313" key="2">
    <source>
        <dbReference type="EMBL" id="AKZ62065.1"/>
    </source>
</evidence>
<dbReference type="GO" id="GO:0016301">
    <property type="term" value="F:kinase activity"/>
    <property type="evidence" value="ECO:0007669"/>
    <property type="project" value="UniProtKB-KW"/>
</dbReference>
<dbReference type="InterPro" id="IPR018713">
    <property type="entry name" value="MPAB/Lcp_cat_dom"/>
</dbReference>
<gene>
    <name evidence="2" type="ORF">F506_04710</name>
</gene>
<evidence type="ECO:0000259" key="1">
    <source>
        <dbReference type="Pfam" id="PF09995"/>
    </source>
</evidence>
<dbReference type="PANTHER" id="PTHR36151">
    <property type="entry name" value="BLR2777 PROTEIN"/>
    <property type="match status" value="1"/>
</dbReference>
<dbReference type="Pfam" id="PF09995">
    <property type="entry name" value="MPAB_Lcp_cat"/>
    <property type="match status" value="1"/>
</dbReference>
<protein>
    <submittedName>
        <fullName evidence="2">Histidine kinase</fullName>
    </submittedName>
</protein>
<sequence>MEALRSRIEASVISISRPPGSPDFRLPKGDPGLFGPDSACWQVHSDFTSMLIGGVSALLLQMLHPLPLAGVWDHSTFQQDMLGRLRGTAQFIAGTTFGNSADAERLIERVRRIHASVRGVAADGRSYAADDPALLTWVHAAEVWCFLRAYVRYRNPDFSLAMQDRYLDEIALVAEKLGAVGVPRNLKDLESYIDGMRPQLRCEERTLKTVELVLNAPAPNALALPFTRLMTRAGVDLLPSWAKQQLGLTPLRPLQQVLLQRAVGVAARPVRWAVRQSSAQLARERMAAD</sequence>
<dbReference type="RefSeq" id="WP_053195565.1">
    <property type="nucleotide sequence ID" value="NZ_CP011409.1"/>
</dbReference>
<accession>A0ABM5UXK9</accession>
<organism evidence="2 3">
    <name type="scientific">Herbaspirillum hiltneri N3</name>
    <dbReference type="NCBI Taxonomy" id="1262470"/>
    <lineage>
        <taxon>Bacteria</taxon>
        <taxon>Pseudomonadati</taxon>
        <taxon>Pseudomonadota</taxon>
        <taxon>Betaproteobacteria</taxon>
        <taxon>Burkholderiales</taxon>
        <taxon>Oxalobacteraceae</taxon>
        <taxon>Herbaspirillum</taxon>
    </lineage>
</organism>
<keyword evidence="2" id="KW-0418">Kinase</keyword>
<reference evidence="3" key="1">
    <citation type="journal article" date="2015" name="Genome Announc.">
        <title>Complete Genome Sequence of Herbaspirillum hiltneri N3 (DSM 17495), Isolated from Surface-Sterilized Wheat Roots.</title>
        <authorList>
            <person name="Guizelini D."/>
            <person name="Saizaki P.M."/>
            <person name="Coimbra N.A."/>
            <person name="Weiss V.A."/>
            <person name="Faoro H."/>
            <person name="Sfeir M.Z."/>
            <person name="Baura V.A."/>
            <person name="Monteiro R.A."/>
            <person name="Chubatsu L.S."/>
            <person name="Souza E.M."/>
            <person name="Cruz L.M."/>
            <person name="Pedrosa F.O."/>
            <person name="Raittz R.T."/>
            <person name="Marchaukoski J.N."/>
            <person name="Steffens M.B."/>
        </authorList>
    </citation>
    <scope>NUCLEOTIDE SEQUENCE [LARGE SCALE GENOMIC DNA]</scope>
    <source>
        <strain evidence="3">N3</strain>
    </source>
</reference>